<evidence type="ECO:0000256" key="5">
    <source>
        <dbReference type="ARBA" id="ARBA00022692"/>
    </source>
</evidence>
<dbReference type="Proteomes" id="UP000230775">
    <property type="component" value="Unassembled WGS sequence"/>
</dbReference>
<name>A0A2H0WNS3_9BACT</name>
<feature type="transmembrane region" description="Helical" evidence="8">
    <location>
        <begin position="61"/>
        <end position="82"/>
    </location>
</feature>
<evidence type="ECO:0000313" key="9">
    <source>
        <dbReference type="EMBL" id="PIS14302.1"/>
    </source>
</evidence>
<evidence type="ECO:0000256" key="7">
    <source>
        <dbReference type="ARBA" id="ARBA00023136"/>
    </source>
</evidence>
<keyword evidence="7 8" id="KW-0472">Membrane</keyword>
<evidence type="ECO:0000256" key="8">
    <source>
        <dbReference type="SAM" id="Phobius"/>
    </source>
</evidence>
<protein>
    <recommendedName>
        <fullName evidence="11">AI-2E family transporter</fullName>
    </recommendedName>
</protein>
<feature type="transmembrane region" description="Helical" evidence="8">
    <location>
        <begin position="7"/>
        <end position="25"/>
    </location>
</feature>
<accession>A0A2H0WNS3</accession>
<gene>
    <name evidence="9" type="ORF">COT64_03445</name>
</gene>
<reference evidence="10" key="1">
    <citation type="submission" date="2017-09" db="EMBL/GenBank/DDBJ databases">
        <title>Depth-based differentiation of microbial function through sediment-hosted aquifers and enrichment of novel symbionts in the deep terrestrial subsurface.</title>
        <authorList>
            <person name="Probst A.J."/>
            <person name="Ladd B."/>
            <person name="Jarett J.K."/>
            <person name="Geller-Mcgrath D.E."/>
            <person name="Sieber C.M.K."/>
            <person name="Emerson J.B."/>
            <person name="Anantharaman K."/>
            <person name="Thomas B.C."/>
            <person name="Malmstrom R."/>
            <person name="Stieglmeier M."/>
            <person name="Klingl A."/>
            <person name="Woyke T."/>
            <person name="Ryan C.M."/>
            <person name="Banfield J.F."/>
        </authorList>
    </citation>
    <scope>NUCLEOTIDE SEQUENCE [LARGE SCALE GENOMIC DNA]</scope>
</reference>
<proteinExistence type="inferred from homology"/>
<feature type="transmembrane region" description="Helical" evidence="8">
    <location>
        <begin position="237"/>
        <end position="262"/>
    </location>
</feature>
<feature type="transmembrane region" description="Helical" evidence="8">
    <location>
        <begin position="193"/>
        <end position="225"/>
    </location>
</feature>
<dbReference type="Pfam" id="PF01594">
    <property type="entry name" value="AI-2E_transport"/>
    <property type="match status" value="1"/>
</dbReference>
<comment type="similarity">
    <text evidence="2">Belongs to the autoinducer-2 exporter (AI-2E) (TC 2.A.86) family.</text>
</comment>
<feature type="transmembrane region" description="Helical" evidence="8">
    <location>
        <begin position="130"/>
        <end position="153"/>
    </location>
</feature>
<dbReference type="InterPro" id="IPR002549">
    <property type="entry name" value="AI-2E-like"/>
</dbReference>
<keyword evidence="4" id="KW-1003">Cell membrane</keyword>
<comment type="caution">
    <text evidence="9">The sequence shown here is derived from an EMBL/GenBank/DDBJ whole genome shotgun (WGS) entry which is preliminary data.</text>
</comment>
<evidence type="ECO:0000256" key="6">
    <source>
        <dbReference type="ARBA" id="ARBA00022989"/>
    </source>
</evidence>
<evidence type="ECO:0000256" key="3">
    <source>
        <dbReference type="ARBA" id="ARBA00022448"/>
    </source>
</evidence>
<keyword evidence="6 8" id="KW-1133">Transmembrane helix</keyword>
<organism evidence="9 10">
    <name type="scientific">Candidatus Shapirobacteria bacterium CG09_land_8_20_14_0_10_39_12</name>
    <dbReference type="NCBI Taxonomy" id="1974885"/>
    <lineage>
        <taxon>Bacteria</taxon>
        <taxon>Candidatus Shapironibacteriota</taxon>
    </lineage>
</organism>
<keyword evidence="3" id="KW-0813">Transport</keyword>
<dbReference type="AlphaFoldDB" id="A0A2H0WNS3"/>
<dbReference type="GO" id="GO:0055085">
    <property type="term" value="P:transmembrane transport"/>
    <property type="evidence" value="ECO:0007669"/>
    <property type="project" value="TreeGrafter"/>
</dbReference>
<evidence type="ECO:0000256" key="2">
    <source>
        <dbReference type="ARBA" id="ARBA00009773"/>
    </source>
</evidence>
<dbReference type="PANTHER" id="PTHR21716:SF53">
    <property type="entry name" value="PERMEASE PERM-RELATED"/>
    <property type="match status" value="1"/>
</dbReference>
<evidence type="ECO:0000313" key="10">
    <source>
        <dbReference type="Proteomes" id="UP000230775"/>
    </source>
</evidence>
<sequence>MLRKIEISYRTVIFVTVFIAFLWFLVQIRQILLGVFISVILMSSLNPIVRKLESWKLPRWLAITLIYLSFFIIFGFALSGIIPPLIDQTSSLIAETPGFFKQFNFLGIDEKAIASQLSDLTSVPANLFKFISGIFSNIFDLLALGVITFYLLLERKNLDHYLTVLFGEEKEKDIEKVINKIEARLGGWVRGELFLMLIVGVISYIGFRIIGLEFALPLAILSFLLEVIPNVGPTVAALPAVLLGLTLSPYHALATAGWCILVQQLENTIFVPRVMKKAAGVNPLVSILALAIGFKLGGIGGAILAIPSFIALEVIVSEVFSSK</sequence>
<dbReference type="PANTHER" id="PTHR21716">
    <property type="entry name" value="TRANSMEMBRANE PROTEIN"/>
    <property type="match status" value="1"/>
</dbReference>
<dbReference type="GO" id="GO:0016020">
    <property type="term" value="C:membrane"/>
    <property type="evidence" value="ECO:0007669"/>
    <property type="project" value="UniProtKB-SubCell"/>
</dbReference>
<evidence type="ECO:0000256" key="1">
    <source>
        <dbReference type="ARBA" id="ARBA00004651"/>
    </source>
</evidence>
<feature type="transmembrane region" description="Helical" evidence="8">
    <location>
        <begin position="31"/>
        <end position="49"/>
    </location>
</feature>
<comment type="subcellular location">
    <subcellularLocation>
        <location evidence="1">Cell membrane</location>
        <topology evidence="1">Multi-pass membrane protein</topology>
    </subcellularLocation>
</comment>
<evidence type="ECO:0008006" key="11">
    <source>
        <dbReference type="Google" id="ProtNLM"/>
    </source>
</evidence>
<dbReference type="EMBL" id="PEZI01000071">
    <property type="protein sequence ID" value="PIS14302.1"/>
    <property type="molecule type" value="Genomic_DNA"/>
</dbReference>
<keyword evidence="5 8" id="KW-0812">Transmembrane</keyword>
<evidence type="ECO:0000256" key="4">
    <source>
        <dbReference type="ARBA" id="ARBA00022475"/>
    </source>
</evidence>